<dbReference type="OrthoDB" id="7068596at2"/>
<evidence type="ECO:0000259" key="3">
    <source>
        <dbReference type="Pfam" id="PF13511"/>
    </source>
</evidence>
<dbReference type="AlphaFoldDB" id="A0A9X0JHF3"/>
<feature type="signal peptide" evidence="2">
    <location>
        <begin position="1"/>
        <end position="21"/>
    </location>
</feature>
<feature type="region of interest" description="Disordered" evidence="1">
    <location>
        <begin position="36"/>
        <end position="92"/>
    </location>
</feature>
<protein>
    <submittedName>
        <fullName evidence="4">Glycosyltransferase</fullName>
    </submittedName>
</protein>
<evidence type="ECO:0000313" key="4">
    <source>
        <dbReference type="EMBL" id="KGF62654.1"/>
    </source>
</evidence>
<evidence type="ECO:0000313" key="5">
    <source>
        <dbReference type="Proteomes" id="UP000029719"/>
    </source>
</evidence>
<accession>A0A9X0JHF3</accession>
<dbReference type="InterPro" id="IPR025392">
    <property type="entry name" value="DUF4124"/>
</dbReference>
<proteinExistence type="predicted"/>
<comment type="caution">
    <text evidence="4">The sequence shown here is derived from an EMBL/GenBank/DDBJ whole genome shotgun (WGS) entry which is preliminary data.</text>
</comment>
<keyword evidence="2" id="KW-0732">Signal</keyword>
<evidence type="ECO:0000256" key="1">
    <source>
        <dbReference type="SAM" id="MobiDB-lite"/>
    </source>
</evidence>
<reference evidence="4 5" key="1">
    <citation type="submission" date="2014-09" db="EMBL/GenBank/DDBJ databases">
        <title>Genome sequence of Pseudomonas lutea strain DSM 17257T.</title>
        <authorList>
            <person name="Kwak Y."/>
            <person name="Shin J.-H."/>
        </authorList>
    </citation>
    <scope>NUCLEOTIDE SEQUENCE [LARGE SCALE GENOMIC DNA]</scope>
    <source>
        <strain evidence="4 5">DSM 17257</strain>
    </source>
</reference>
<gene>
    <name evidence="4" type="ORF">LT42_22665</name>
</gene>
<name>A0A9X0JHF3_9PSED</name>
<sequence>MRWMILAATLTLALGQTTSQAAQVYKWVDAQGVTHFDAQPPAGQTAEEIDTGKPVSASPAPPPQNQEGAREQEAVDAKVRKQVAAQEAKRKEICEEQRTNLAQLQNNPRVRQEVNGEFRRFTEEERQGRIAEVKQYLDDQCN</sequence>
<organism evidence="4 5">
    <name type="scientific">Pseudomonas lutea</name>
    <dbReference type="NCBI Taxonomy" id="243924"/>
    <lineage>
        <taxon>Bacteria</taxon>
        <taxon>Pseudomonadati</taxon>
        <taxon>Pseudomonadota</taxon>
        <taxon>Gammaproteobacteria</taxon>
        <taxon>Pseudomonadales</taxon>
        <taxon>Pseudomonadaceae</taxon>
        <taxon>Pseudomonas</taxon>
    </lineage>
</organism>
<dbReference type="EMBL" id="JRMB01000003">
    <property type="protein sequence ID" value="KGF62654.1"/>
    <property type="molecule type" value="Genomic_DNA"/>
</dbReference>
<feature type="compositionally biased region" description="Basic and acidic residues" evidence="1">
    <location>
        <begin position="68"/>
        <end position="79"/>
    </location>
</feature>
<dbReference type="RefSeq" id="WP_037018182.1">
    <property type="nucleotide sequence ID" value="NZ_JRMB01000003.1"/>
</dbReference>
<evidence type="ECO:0000256" key="2">
    <source>
        <dbReference type="SAM" id="SignalP"/>
    </source>
</evidence>
<dbReference type="Proteomes" id="UP000029719">
    <property type="component" value="Unassembled WGS sequence"/>
</dbReference>
<dbReference type="Pfam" id="PF13511">
    <property type="entry name" value="DUF4124"/>
    <property type="match status" value="1"/>
</dbReference>
<feature type="domain" description="DUF4124" evidence="3">
    <location>
        <begin position="12"/>
        <end position="64"/>
    </location>
</feature>
<feature type="chain" id="PRO_5040843008" evidence="2">
    <location>
        <begin position="22"/>
        <end position="142"/>
    </location>
</feature>